<name>A0AA39XLR9_9PEZI</name>
<dbReference type="Proteomes" id="UP001174934">
    <property type="component" value="Unassembled WGS sequence"/>
</dbReference>
<comment type="caution">
    <text evidence="2">The sequence shown here is derived from an EMBL/GenBank/DDBJ whole genome shotgun (WGS) entry which is preliminary data.</text>
</comment>
<dbReference type="SUPFAM" id="SSF52540">
    <property type="entry name" value="P-loop containing nucleoside triphosphate hydrolases"/>
    <property type="match status" value="1"/>
</dbReference>
<keyword evidence="3" id="KW-1185">Reference proteome</keyword>
<dbReference type="AlphaFoldDB" id="A0AA39XLR9"/>
<dbReference type="InterPro" id="IPR027417">
    <property type="entry name" value="P-loop_NTPase"/>
</dbReference>
<feature type="compositionally biased region" description="Low complexity" evidence="1">
    <location>
        <begin position="146"/>
        <end position="156"/>
    </location>
</feature>
<organism evidence="2 3">
    <name type="scientific">Bombardia bombarda</name>
    <dbReference type="NCBI Taxonomy" id="252184"/>
    <lineage>
        <taxon>Eukaryota</taxon>
        <taxon>Fungi</taxon>
        <taxon>Dikarya</taxon>
        <taxon>Ascomycota</taxon>
        <taxon>Pezizomycotina</taxon>
        <taxon>Sordariomycetes</taxon>
        <taxon>Sordariomycetidae</taxon>
        <taxon>Sordariales</taxon>
        <taxon>Lasiosphaeriaceae</taxon>
        <taxon>Bombardia</taxon>
    </lineage>
</organism>
<dbReference type="EMBL" id="JAULSR010000001">
    <property type="protein sequence ID" value="KAK0635607.1"/>
    <property type="molecule type" value="Genomic_DNA"/>
</dbReference>
<protein>
    <submittedName>
        <fullName evidence="2">Uncharacterized protein</fullName>
    </submittedName>
</protein>
<dbReference type="Gene3D" id="3.40.50.300">
    <property type="entry name" value="P-loop containing nucleotide triphosphate hydrolases"/>
    <property type="match status" value="1"/>
</dbReference>
<gene>
    <name evidence="2" type="ORF">B0T17DRAFT_49809</name>
</gene>
<sequence length="203" mass="22880">MSCHVIFWLCGQQDYPSCGYSLIVPFSLIDRSFRPLFSKTFIVSHHSLNRQRNQTIHLVTVHHSFQRTIQAPHRETMVNSVVWTDEETKFLKAVLRWNNTSEDSGGGSLNGGRTATSSSSTTTTTTTTKSTPETTAAAAAEKKRQQQQQQQRQQQQQKKHPTGEFRILVVGAKGVGKTSILTRVSPYSYIPLSKYPNTNEKHE</sequence>
<evidence type="ECO:0000256" key="1">
    <source>
        <dbReference type="SAM" id="MobiDB-lite"/>
    </source>
</evidence>
<reference evidence="2" key="1">
    <citation type="submission" date="2023-06" db="EMBL/GenBank/DDBJ databases">
        <title>Genome-scale phylogeny and comparative genomics of the fungal order Sordariales.</title>
        <authorList>
            <consortium name="Lawrence Berkeley National Laboratory"/>
            <person name="Hensen N."/>
            <person name="Bonometti L."/>
            <person name="Westerberg I."/>
            <person name="Brannstrom I.O."/>
            <person name="Guillou S."/>
            <person name="Cros-Aarteil S."/>
            <person name="Calhoun S."/>
            <person name="Haridas S."/>
            <person name="Kuo A."/>
            <person name="Mondo S."/>
            <person name="Pangilinan J."/>
            <person name="Riley R."/>
            <person name="LaButti K."/>
            <person name="Andreopoulos B."/>
            <person name="Lipzen A."/>
            <person name="Chen C."/>
            <person name="Yanf M."/>
            <person name="Daum C."/>
            <person name="Ng V."/>
            <person name="Clum A."/>
            <person name="Steindorff A."/>
            <person name="Ohm R."/>
            <person name="Martin F."/>
            <person name="Silar P."/>
            <person name="Natvig D."/>
            <person name="Lalanne C."/>
            <person name="Gautier V."/>
            <person name="Ament-velasquez S.L."/>
            <person name="Kruys A."/>
            <person name="Hutchinson M.I."/>
            <person name="Powell A.J."/>
            <person name="Barry K."/>
            <person name="Miller A.N."/>
            <person name="Grigoriev I.V."/>
            <person name="Debuchy R."/>
            <person name="Gladieux P."/>
            <person name="Thoren M.H."/>
            <person name="Johannesson H."/>
        </authorList>
    </citation>
    <scope>NUCLEOTIDE SEQUENCE</scope>
    <source>
        <strain evidence="2">SMH3391-2</strain>
    </source>
</reference>
<proteinExistence type="predicted"/>
<accession>A0AA39XLR9</accession>
<feature type="region of interest" description="Disordered" evidence="1">
    <location>
        <begin position="101"/>
        <end position="165"/>
    </location>
</feature>
<feature type="compositionally biased region" description="Low complexity" evidence="1">
    <location>
        <begin position="114"/>
        <end position="139"/>
    </location>
</feature>
<evidence type="ECO:0000313" key="2">
    <source>
        <dbReference type="EMBL" id="KAK0635607.1"/>
    </source>
</evidence>
<evidence type="ECO:0000313" key="3">
    <source>
        <dbReference type="Proteomes" id="UP001174934"/>
    </source>
</evidence>